<feature type="coiled-coil region" evidence="4">
    <location>
        <begin position="96"/>
        <end position="146"/>
    </location>
</feature>
<evidence type="ECO:0000313" key="8">
    <source>
        <dbReference type="Proteomes" id="UP000297245"/>
    </source>
</evidence>
<dbReference type="InterPro" id="IPR027417">
    <property type="entry name" value="P-loop_NTPase"/>
</dbReference>
<dbReference type="PROSITE" id="PS50082">
    <property type="entry name" value="WD_REPEATS_2"/>
    <property type="match status" value="2"/>
</dbReference>
<organism evidence="7 8">
    <name type="scientific">Dendrothele bispora (strain CBS 962.96)</name>
    <dbReference type="NCBI Taxonomy" id="1314807"/>
    <lineage>
        <taxon>Eukaryota</taxon>
        <taxon>Fungi</taxon>
        <taxon>Dikarya</taxon>
        <taxon>Basidiomycota</taxon>
        <taxon>Agaricomycotina</taxon>
        <taxon>Agaricomycetes</taxon>
        <taxon>Agaricomycetidae</taxon>
        <taxon>Agaricales</taxon>
        <taxon>Agaricales incertae sedis</taxon>
        <taxon>Dendrothele</taxon>
    </lineage>
</organism>
<feature type="region of interest" description="Disordered" evidence="5">
    <location>
        <begin position="1"/>
        <end position="46"/>
    </location>
</feature>
<dbReference type="SMART" id="SM00320">
    <property type="entry name" value="WD40"/>
    <property type="match status" value="8"/>
</dbReference>
<keyword evidence="8" id="KW-1185">Reference proteome</keyword>
<feature type="domain" description="Nephrocystin 3-like N-terminal" evidence="6">
    <location>
        <begin position="224"/>
        <end position="392"/>
    </location>
</feature>
<accession>A0A4S8M295</accession>
<dbReference type="Pfam" id="PF00400">
    <property type="entry name" value="WD40"/>
    <property type="match status" value="3"/>
</dbReference>
<keyword evidence="1 3" id="KW-0853">WD repeat</keyword>
<dbReference type="SUPFAM" id="SSF82171">
    <property type="entry name" value="DPP6 N-terminal domain-like"/>
    <property type="match status" value="1"/>
</dbReference>
<feature type="repeat" description="WD" evidence="3">
    <location>
        <begin position="969"/>
        <end position="999"/>
    </location>
</feature>
<evidence type="ECO:0000313" key="7">
    <source>
        <dbReference type="EMBL" id="THU96216.1"/>
    </source>
</evidence>
<dbReference type="PROSITE" id="PS50294">
    <property type="entry name" value="WD_REPEATS_REGION"/>
    <property type="match status" value="1"/>
</dbReference>
<dbReference type="InterPro" id="IPR056884">
    <property type="entry name" value="NPHP3-like_N"/>
</dbReference>
<sequence length="1496" mass="167790">MGKHRSKFTGAFKGLLSGKKSTPNTGTDPDPSQTPDPSTTSKDGSEVLNTVVDALGTILGVINETSDGFPPLKAAVGGVCECIRIYKQTSENQEKIIKLTEEIANISRSLEMQRKDGMSSKMEKHFENLSKKLESITLKAKEKQEHNIARRLVQTDRDSGDIDGFFNEIKNAYEECKTQVLFTIERDTTAILKHVVLQKLPYSSRAFYDADVGQGFVRPSCTPGTREIILNDIENWTMDIKPQASLGYWIFGLAGTGKSTIAKSMCESLEKKGLLGGSFFCSRQIPECRKHELVIPTIAYQIACYSSTFAKRLVDILEEKPDIPQKTPDVQLDMLLIRPWKAAVKHVSLDDHPVIVLDAIDECESILSVLTALISAIQKQQLLGLKFLFTSRPDGGFLNYFKKNMSNPYGEVQLEGIYLHNVETSLIEADIYKYLTNELELHSVSITDDNIKKLVKMSGRLFIYAATTVKFICDIPELSQDRLMEILSRTASPEKNQTQELDSLYDTILKSAIPVQKLSSKEQKDCLNILHTIITLGKPVPCSVIANMLDLKLEVVKATVKRLQSVFYAGKADSSIYIFHASFVDYLTTGERSGIFSCDVLRQNTLLATACFHSLMNLKFNICDLPSSFLRDKDVPDNSKRRKMIDKTLEYACVFWGGHLSKSDLNEKLIASLYTFVKDKIVFWIEAMNLLGLLIRCNTILEKAEVIEDIKPMIHEIQNLLTFFATSGLTQRTPHLYLSILPFWPECAWKPKLKKHIEVDLIRKDAIAKIQVDQEIDYTRYYYPSYRDIKYSPDGKILYLTTGKNIHKWNAATGRKLEPSIVNQSHKQLTFDCLGMTPDGERYIAAYKDGIATSHDIRTLKQIEPFPTRRKASGYCELVAFGNNKVAFAAHSGQKIMFCDLAADTWLCKTISPPSVIMRLEDIKEQETCKDDKLKCMTFSPDESLLVCGFESGIINVFDANKGDLCKVVQAHGSVVYTITFSPDGKLFLSGSEDSSILICYTDKKIEFDSRITLPNNMRVSSLAFSPGGEKFASGELSWDGSAYICIWNAITREPIGTRLYIGYGEIKSMCFSPDGNRIAVQCSSQYRSSPTEISICNVADIISSNSKCLGHLDNVSCASYSPDGSKILSIGQGSVGVWDAATGVPIQEVCYPSEQDLELLERDKSGFLGKKITREYDKVKRLQNLVEAAFSSDGSKCVIGSKLGTIWILNTYTCEKLVGPFQAAENQKLIKVGFSPDGNILATSFQKFTRLWNAETGESCGEISDQGHFVFTPDSQQILLMHGRHELNFWDVATCTKIDTLHANKGPWSLYFALSADGTQIVTITFFFTFIVQIWDFATKTEIGERFKTGIVLHSLLELSSDGKKLLCWNNKQVEIWDLTTRTLIGKFHGNFKTVTFSPDGTKILTTEAKALIRVWDIDKFNQESDDQDPLADLIPNGSGWICDRNNNELVWIPPAYRQPRRQPQNSCIISKNGFSKYNLTNLVYGERWAECYNG</sequence>
<dbReference type="PANTHER" id="PTHR44129">
    <property type="entry name" value="WD REPEAT-CONTAINING PROTEIN POP1"/>
    <property type="match status" value="1"/>
</dbReference>
<evidence type="ECO:0000256" key="2">
    <source>
        <dbReference type="ARBA" id="ARBA00022737"/>
    </source>
</evidence>
<dbReference type="InterPro" id="IPR001680">
    <property type="entry name" value="WD40_rpt"/>
</dbReference>
<dbReference type="InterPro" id="IPR059179">
    <property type="entry name" value="MLKL-like_MCAfunc"/>
</dbReference>
<keyword evidence="2" id="KW-0677">Repeat</keyword>
<evidence type="ECO:0000256" key="5">
    <source>
        <dbReference type="SAM" id="MobiDB-lite"/>
    </source>
</evidence>
<proteinExistence type="predicted"/>
<feature type="repeat" description="WD" evidence="3">
    <location>
        <begin position="1395"/>
        <end position="1427"/>
    </location>
</feature>
<keyword evidence="4" id="KW-0175">Coiled coil</keyword>
<reference evidence="7 8" key="1">
    <citation type="journal article" date="2019" name="Nat. Ecol. Evol.">
        <title>Megaphylogeny resolves global patterns of mushroom evolution.</title>
        <authorList>
            <person name="Varga T."/>
            <person name="Krizsan K."/>
            <person name="Foldi C."/>
            <person name="Dima B."/>
            <person name="Sanchez-Garcia M."/>
            <person name="Sanchez-Ramirez S."/>
            <person name="Szollosi G.J."/>
            <person name="Szarkandi J.G."/>
            <person name="Papp V."/>
            <person name="Albert L."/>
            <person name="Andreopoulos W."/>
            <person name="Angelini C."/>
            <person name="Antonin V."/>
            <person name="Barry K.W."/>
            <person name="Bougher N.L."/>
            <person name="Buchanan P."/>
            <person name="Buyck B."/>
            <person name="Bense V."/>
            <person name="Catcheside P."/>
            <person name="Chovatia M."/>
            <person name="Cooper J."/>
            <person name="Damon W."/>
            <person name="Desjardin D."/>
            <person name="Finy P."/>
            <person name="Geml J."/>
            <person name="Haridas S."/>
            <person name="Hughes K."/>
            <person name="Justo A."/>
            <person name="Karasinski D."/>
            <person name="Kautmanova I."/>
            <person name="Kiss B."/>
            <person name="Kocsube S."/>
            <person name="Kotiranta H."/>
            <person name="LaButti K.M."/>
            <person name="Lechner B.E."/>
            <person name="Liimatainen K."/>
            <person name="Lipzen A."/>
            <person name="Lukacs Z."/>
            <person name="Mihaltcheva S."/>
            <person name="Morgado L.N."/>
            <person name="Niskanen T."/>
            <person name="Noordeloos M.E."/>
            <person name="Ohm R.A."/>
            <person name="Ortiz-Santana B."/>
            <person name="Ovrebo C."/>
            <person name="Racz N."/>
            <person name="Riley R."/>
            <person name="Savchenko A."/>
            <person name="Shiryaev A."/>
            <person name="Soop K."/>
            <person name="Spirin V."/>
            <person name="Szebenyi C."/>
            <person name="Tomsovsky M."/>
            <person name="Tulloss R.E."/>
            <person name="Uehling J."/>
            <person name="Grigoriev I.V."/>
            <person name="Vagvolgyi C."/>
            <person name="Papp T."/>
            <person name="Martin F.M."/>
            <person name="Miettinen O."/>
            <person name="Hibbett D.S."/>
            <person name="Nagy L.G."/>
        </authorList>
    </citation>
    <scope>NUCLEOTIDE SEQUENCE [LARGE SCALE GENOMIC DNA]</scope>
    <source>
        <strain evidence="7 8">CBS 962.96</strain>
    </source>
</reference>
<dbReference type="SUPFAM" id="SSF52540">
    <property type="entry name" value="P-loop containing nucleoside triphosphate hydrolases"/>
    <property type="match status" value="1"/>
</dbReference>
<name>A0A4S8M295_DENBC</name>
<dbReference type="InterPro" id="IPR050349">
    <property type="entry name" value="WD_LIS1/nudF_dynein_reg"/>
</dbReference>
<evidence type="ECO:0000259" key="6">
    <source>
        <dbReference type="Pfam" id="PF24883"/>
    </source>
</evidence>
<dbReference type="InterPro" id="IPR011047">
    <property type="entry name" value="Quinoprotein_ADH-like_sf"/>
</dbReference>
<gene>
    <name evidence="7" type="ORF">K435DRAFT_966063</name>
</gene>
<protein>
    <recommendedName>
        <fullName evidence="6">Nephrocystin 3-like N-terminal domain-containing protein</fullName>
    </recommendedName>
</protein>
<evidence type="ECO:0000256" key="1">
    <source>
        <dbReference type="ARBA" id="ARBA00022574"/>
    </source>
</evidence>
<dbReference type="CDD" id="cd21037">
    <property type="entry name" value="MLKL_NTD"/>
    <property type="match status" value="1"/>
</dbReference>
<dbReference type="Gene3D" id="3.40.50.300">
    <property type="entry name" value="P-loop containing nucleotide triphosphate hydrolases"/>
    <property type="match status" value="1"/>
</dbReference>
<dbReference type="OrthoDB" id="538223at2759"/>
<dbReference type="SUPFAM" id="SSF50998">
    <property type="entry name" value="Quinoprotein alcohol dehydrogenase-like"/>
    <property type="match status" value="1"/>
</dbReference>
<evidence type="ECO:0000256" key="4">
    <source>
        <dbReference type="SAM" id="Coils"/>
    </source>
</evidence>
<dbReference type="Pfam" id="PF24883">
    <property type="entry name" value="NPHP3_N"/>
    <property type="match status" value="1"/>
</dbReference>
<dbReference type="Proteomes" id="UP000297245">
    <property type="component" value="Unassembled WGS sequence"/>
</dbReference>
<evidence type="ECO:0000256" key="3">
    <source>
        <dbReference type="PROSITE-ProRule" id="PRU00221"/>
    </source>
</evidence>
<dbReference type="EMBL" id="ML179182">
    <property type="protein sequence ID" value="THU96216.1"/>
    <property type="molecule type" value="Genomic_DNA"/>
</dbReference>
<feature type="compositionally biased region" description="Low complexity" evidence="5">
    <location>
        <begin position="27"/>
        <end position="42"/>
    </location>
</feature>
<dbReference type="InterPro" id="IPR015943">
    <property type="entry name" value="WD40/YVTN_repeat-like_dom_sf"/>
</dbReference>
<dbReference type="Gene3D" id="2.130.10.10">
    <property type="entry name" value="YVTN repeat-like/Quinoprotein amine dehydrogenase"/>
    <property type="match status" value="4"/>
</dbReference>